<keyword evidence="1" id="KW-0472">Membrane</keyword>
<dbReference type="EMBL" id="JYDP01000080">
    <property type="protein sequence ID" value="KRZ08894.1"/>
    <property type="molecule type" value="Genomic_DNA"/>
</dbReference>
<sequence>MTSLTTESCVFNIPARLVVAIEQCLSVPPDIGFATIRLGFHDRFSFSHFGSFLSAPNNGDTVTFEPAYPAAVVWIWHFVVVCVINKTFLSPVVCVLFLFDTLHARVAAKFEVYSPRCVVAVNIFWSSETDA</sequence>
<keyword evidence="3" id="KW-1185">Reference proteome</keyword>
<dbReference type="Proteomes" id="UP000055024">
    <property type="component" value="Unassembled WGS sequence"/>
</dbReference>
<evidence type="ECO:0000313" key="2">
    <source>
        <dbReference type="EMBL" id="KRZ08894.1"/>
    </source>
</evidence>
<proteinExistence type="predicted"/>
<gene>
    <name evidence="2" type="ORF">T11_4205</name>
</gene>
<reference evidence="2 3" key="1">
    <citation type="submission" date="2015-01" db="EMBL/GenBank/DDBJ databases">
        <title>Evolution of Trichinella species and genotypes.</title>
        <authorList>
            <person name="Korhonen P.K."/>
            <person name="Edoardo P."/>
            <person name="Giuseppe L.R."/>
            <person name="Gasser R.B."/>
        </authorList>
    </citation>
    <scope>NUCLEOTIDE SEQUENCE [LARGE SCALE GENOMIC DNA]</scope>
    <source>
        <strain evidence="2">ISS1029</strain>
    </source>
</reference>
<feature type="transmembrane region" description="Helical" evidence="1">
    <location>
        <begin position="74"/>
        <end position="99"/>
    </location>
</feature>
<keyword evidence="1" id="KW-1133">Transmembrane helix</keyword>
<evidence type="ECO:0000313" key="3">
    <source>
        <dbReference type="Proteomes" id="UP000055024"/>
    </source>
</evidence>
<comment type="caution">
    <text evidence="2">The sequence shown here is derived from an EMBL/GenBank/DDBJ whole genome shotgun (WGS) entry which is preliminary data.</text>
</comment>
<organism evidence="2 3">
    <name type="scientific">Trichinella zimbabwensis</name>
    <dbReference type="NCBI Taxonomy" id="268475"/>
    <lineage>
        <taxon>Eukaryota</taxon>
        <taxon>Metazoa</taxon>
        <taxon>Ecdysozoa</taxon>
        <taxon>Nematoda</taxon>
        <taxon>Enoplea</taxon>
        <taxon>Dorylaimia</taxon>
        <taxon>Trichinellida</taxon>
        <taxon>Trichinellidae</taxon>
        <taxon>Trichinella</taxon>
    </lineage>
</organism>
<accession>A0A0V1HDX3</accession>
<protein>
    <submittedName>
        <fullName evidence="2">Uncharacterized protein</fullName>
    </submittedName>
</protein>
<name>A0A0V1HDX3_9BILA</name>
<dbReference type="AlphaFoldDB" id="A0A0V1HDX3"/>
<evidence type="ECO:0000256" key="1">
    <source>
        <dbReference type="SAM" id="Phobius"/>
    </source>
</evidence>
<keyword evidence="1" id="KW-0812">Transmembrane</keyword>